<comment type="subcellular location">
    <subcellularLocation>
        <location evidence="1">Cell membrane</location>
        <topology evidence="1">Multi-pass membrane protein</topology>
    </subcellularLocation>
</comment>
<feature type="transmembrane region" description="Helical" evidence="6">
    <location>
        <begin position="170"/>
        <end position="187"/>
    </location>
</feature>
<dbReference type="PROSITE" id="PS50850">
    <property type="entry name" value="MFS"/>
    <property type="match status" value="1"/>
</dbReference>
<dbReference type="InterPro" id="IPR036259">
    <property type="entry name" value="MFS_trans_sf"/>
</dbReference>
<evidence type="ECO:0000313" key="9">
    <source>
        <dbReference type="Proteomes" id="UP000037326"/>
    </source>
</evidence>
<keyword evidence="2" id="KW-0813">Transport</keyword>
<keyword evidence="5 6" id="KW-0472">Membrane</keyword>
<dbReference type="InterPro" id="IPR005829">
    <property type="entry name" value="Sugar_transporter_CS"/>
</dbReference>
<keyword evidence="4 6" id="KW-1133">Transmembrane helix</keyword>
<feature type="transmembrane region" description="Helical" evidence="6">
    <location>
        <begin position="56"/>
        <end position="77"/>
    </location>
</feature>
<dbReference type="Proteomes" id="UP000037326">
    <property type="component" value="Unassembled WGS sequence"/>
</dbReference>
<dbReference type="PROSITE" id="PS00216">
    <property type="entry name" value="SUGAR_TRANSPORT_1"/>
    <property type="match status" value="1"/>
</dbReference>
<feature type="transmembrane region" description="Helical" evidence="6">
    <location>
        <begin position="84"/>
        <end position="107"/>
    </location>
</feature>
<sequence length="407" mass="44403">MNTVTTNKFQQSISRNKLLRVAGVGWLFDAMDVGILSFVIAALAVEWGLTPGQSGWIGSINSIGMAVGALIFGVLADKVGRKQIFMWTLVLFSIASGLSAFTTTLAAFMTLRFLVGMGLGGELPVASTLVSESVEAKERGRVVVLLESFWAAGWLIAALISYFVIPSWGWRSALLLTAIPAIYAIYLRWHLPDSPQFTVKAESKKRSVMQNIRGVWSKKYARSTLMLWVLWFTVVFSYYGMFLWLPSVMVGKGFDMITSFKYVLIMTLAQLPGYFTAAWFIEKFGRKFVLVSYLIGTAVSALIFGNAETIVVLLTSGMFLSFFNLGAWGALYAYTPEQYPAIIRGTGVGMAAAVGRIGGIFGPLLVGSLLTAGYDIGFIFAIFCGAIIIGVVGVIFLGQETKQIELE</sequence>
<feature type="transmembrane region" description="Helical" evidence="6">
    <location>
        <begin position="288"/>
        <end position="304"/>
    </location>
</feature>
<evidence type="ECO:0000256" key="5">
    <source>
        <dbReference type="ARBA" id="ARBA00023136"/>
    </source>
</evidence>
<dbReference type="SUPFAM" id="SSF103473">
    <property type="entry name" value="MFS general substrate transporter"/>
    <property type="match status" value="1"/>
</dbReference>
<feature type="transmembrane region" description="Helical" evidence="6">
    <location>
        <begin position="376"/>
        <end position="397"/>
    </location>
</feature>
<dbReference type="EMBL" id="LFXJ01000002">
    <property type="protein sequence ID" value="KMY34005.1"/>
    <property type="molecule type" value="Genomic_DNA"/>
</dbReference>
<organism evidence="8 9">
    <name type="scientific">Lysinibacillus xylanilyticus</name>
    <dbReference type="NCBI Taxonomy" id="582475"/>
    <lineage>
        <taxon>Bacteria</taxon>
        <taxon>Bacillati</taxon>
        <taxon>Bacillota</taxon>
        <taxon>Bacilli</taxon>
        <taxon>Bacillales</taxon>
        <taxon>Bacillaceae</taxon>
        <taxon>Lysinibacillus</taxon>
    </lineage>
</organism>
<feature type="transmembrane region" description="Helical" evidence="6">
    <location>
        <begin position="310"/>
        <end position="334"/>
    </location>
</feature>
<feature type="transmembrane region" description="Helical" evidence="6">
    <location>
        <begin position="346"/>
        <end position="370"/>
    </location>
</feature>
<dbReference type="PANTHER" id="PTHR23508">
    <property type="entry name" value="CARBOXYLIC ACID TRANSPORTER PROTEIN HOMOLOG"/>
    <property type="match status" value="1"/>
</dbReference>
<feature type="transmembrane region" description="Helical" evidence="6">
    <location>
        <begin position="260"/>
        <end position="281"/>
    </location>
</feature>
<evidence type="ECO:0000256" key="2">
    <source>
        <dbReference type="ARBA" id="ARBA00022448"/>
    </source>
</evidence>
<feature type="transmembrane region" description="Helical" evidence="6">
    <location>
        <begin position="21"/>
        <end position="44"/>
    </location>
</feature>
<dbReference type="CDD" id="cd17316">
    <property type="entry name" value="MFS_SV2_like"/>
    <property type="match status" value="1"/>
</dbReference>
<keyword evidence="3 6" id="KW-0812">Transmembrane</keyword>
<dbReference type="GO" id="GO:0005886">
    <property type="term" value="C:plasma membrane"/>
    <property type="evidence" value="ECO:0007669"/>
    <property type="project" value="UniProtKB-SubCell"/>
</dbReference>
<feature type="transmembrane region" description="Helical" evidence="6">
    <location>
        <begin position="113"/>
        <end position="130"/>
    </location>
</feature>
<feature type="transmembrane region" description="Helical" evidence="6">
    <location>
        <begin position="225"/>
        <end position="245"/>
    </location>
</feature>
<evidence type="ECO:0000256" key="4">
    <source>
        <dbReference type="ARBA" id="ARBA00022989"/>
    </source>
</evidence>
<accession>A0A0K9FHR2</accession>
<dbReference type="Pfam" id="PF07690">
    <property type="entry name" value="MFS_1"/>
    <property type="match status" value="1"/>
</dbReference>
<dbReference type="AlphaFoldDB" id="A0A0K9FHR2"/>
<proteinExistence type="predicted"/>
<dbReference type="GO" id="GO:0046943">
    <property type="term" value="F:carboxylic acid transmembrane transporter activity"/>
    <property type="evidence" value="ECO:0007669"/>
    <property type="project" value="TreeGrafter"/>
</dbReference>
<evidence type="ECO:0000259" key="7">
    <source>
        <dbReference type="PROSITE" id="PS50850"/>
    </source>
</evidence>
<evidence type="ECO:0000256" key="6">
    <source>
        <dbReference type="SAM" id="Phobius"/>
    </source>
</evidence>
<evidence type="ECO:0000256" key="3">
    <source>
        <dbReference type="ARBA" id="ARBA00022692"/>
    </source>
</evidence>
<evidence type="ECO:0000313" key="8">
    <source>
        <dbReference type="EMBL" id="KMY34005.1"/>
    </source>
</evidence>
<dbReference type="PANTHER" id="PTHR23508:SF10">
    <property type="entry name" value="CARBOXYLIC ACID TRANSPORTER PROTEIN HOMOLOG"/>
    <property type="match status" value="1"/>
</dbReference>
<dbReference type="InterPro" id="IPR011701">
    <property type="entry name" value="MFS"/>
</dbReference>
<name>A0A0K9FHR2_9BACI</name>
<dbReference type="InterPro" id="IPR020846">
    <property type="entry name" value="MFS_dom"/>
</dbReference>
<dbReference type="PROSITE" id="PS00217">
    <property type="entry name" value="SUGAR_TRANSPORT_2"/>
    <property type="match status" value="1"/>
</dbReference>
<feature type="transmembrane region" description="Helical" evidence="6">
    <location>
        <begin position="142"/>
        <end position="164"/>
    </location>
</feature>
<evidence type="ECO:0000256" key="1">
    <source>
        <dbReference type="ARBA" id="ARBA00004651"/>
    </source>
</evidence>
<protein>
    <submittedName>
        <fullName evidence="8">Major facilitator transporter</fullName>
    </submittedName>
</protein>
<dbReference type="PATRIC" id="fig|582475.4.peg.4036"/>
<dbReference type="Gene3D" id="1.20.1250.20">
    <property type="entry name" value="MFS general substrate transporter like domains"/>
    <property type="match status" value="1"/>
</dbReference>
<feature type="domain" description="Major facilitator superfamily (MFS) profile" evidence="7">
    <location>
        <begin position="18"/>
        <end position="402"/>
    </location>
</feature>
<comment type="caution">
    <text evidence="8">The sequence shown here is derived from an EMBL/GenBank/DDBJ whole genome shotgun (WGS) entry which is preliminary data.</text>
</comment>
<reference evidence="9" key="1">
    <citation type="submission" date="2015-07" db="EMBL/GenBank/DDBJ databases">
        <authorList>
            <consortium name="Consortium for Microbial Forensics and Genomics (microFORGE)"/>
            <person name="Knight B.M."/>
            <person name="Roberts D.P."/>
            <person name="Lin D."/>
            <person name="Hari K."/>
            <person name="Fletcher J."/>
            <person name="Melcher U."/>
            <person name="Blagden T."/>
            <person name="Winegar R.A."/>
        </authorList>
    </citation>
    <scope>NUCLEOTIDE SEQUENCE [LARGE SCALE GENOMIC DNA]</scope>
    <source>
        <strain evidence="9">DSM 23493</strain>
    </source>
</reference>
<gene>
    <name evidence="8" type="ORF">ACZ11_02350</name>
</gene>